<feature type="chain" id="PRO_5042228810" evidence="4">
    <location>
        <begin position="23"/>
        <end position="317"/>
    </location>
</feature>
<keyword evidence="2 4" id="KW-0732">Signal</keyword>
<comment type="caution">
    <text evidence="5">The sequence shown here is derived from an EMBL/GenBank/DDBJ whole genome shotgun (WGS) entry which is preliminary data.</text>
</comment>
<dbReference type="EMBL" id="JANKAS010000017">
    <property type="protein sequence ID" value="MCR1900032.1"/>
    <property type="molecule type" value="Genomic_DNA"/>
</dbReference>
<evidence type="ECO:0000256" key="3">
    <source>
        <dbReference type="RuleBase" id="RU003512"/>
    </source>
</evidence>
<dbReference type="GO" id="GO:0030001">
    <property type="term" value="P:metal ion transport"/>
    <property type="evidence" value="ECO:0007669"/>
    <property type="project" value="InterPro"/>
</dbReference>
<proteinExistence type="inferred from homology"/>
<dbReference type="RefSeq" id="WP_257532946.1">
    <property type="nucleotide sequence ID" value="NZ_JANKAS010000017.1"/>
</dbReference>
<keyword evidence="1 3" id="KW-0813">Transport</keyword>
<dbReference type="SUPFAM" id="SSF53807">
    <property type="entry name" value="Helical backbone' metal receptor"/>
    <property type="match status" value="1"/>
</dbReference>
<feature type="signal peptide" evidence="4">
    <location>
        <begin position="1"/>
        <end position="22"/>
    </location>
</feature>
<dbReference type="PROSITE" id="PS51257">
    <property type="entry name" value="PROKAR_LIPOPROTEIN"/>
    <property type="match status" value="1"/>
</dbReference>
<comment type="similarity">
    <text evidence="3">Belongs to the bacterial solute-binding protein 9 family.</text>
</comment>
<evidence type="ECO:0000313" key="6">
    <source>
        <dbReference type="Proteomes" id="UP001205748"/>
    </source>
</evidence>
<name>A0AAE3L0J3_9FIRM</name>
<sequence length="317" mass="35908">MKNKIFMILMITILLFTFTSCSQEPEETNEDEKVRVYASIYPVYDFARKIGGDNIQVELLVPPGAEPHSWEPSAKTVANIERSKILLYNGLEMDPWAEKLAGSLKGTEIQTLAVGEIEGIDYIQSDEQEHDHQHEQDHHHGTYDPHIWLDPTIAEKMAEAIKDILIKVDQTNKEDYEKNFGDFKEDLATLDEDYQQNLAHIEKKEFVVAHAAFGYLARRYDLTQVPIAGIAPQVEPSSTKLAEITSLMKEKELTTIFFENLSSPKLANVLAEETGAKVDVLHSLDGLTQEEMDSGKEYISIMRENLEKLQQALGVSR</sequence>
<evidence type="ECO:0000313" key="5">
    <source>
        <dbReference type="EMBL" id="MCR1900032.1"/>
    </source>
</evidence>
<dbReference type="PRINTS" id="PR00690">
    <property type="entry name" value="ADHESNFAMILY"/>
</dbReference>
<dbReference type="PRINTS" id="PR00691">
    <property type="entry name" value="ADHESINB"/>
</dbReference>
<dbReference type="InterPro" id="IPR006127">
    <property type="entry name" value="ZnuA-like"/>
</dbReference>
<evidence type="ECO:0000256" key="4">
    <source>
        <dbReference type="SAM" id="SignalP"/>
    </source>
</evidence>
<keyword evidence="6" id="KW-1185">Reference proteome</keyword>
<gene>
    <name evidence="5" type="ORF">NSA47_13770</name>
</gene>
<protein>
    <submittedName>
        <fullName evidence="5">Zinc ABC transporter substrate-binding protein</fullName>
    </submittedName>
</protein>
<organism evidence="5 6">
    <name type="scientific">Irregularibacter muris</name>
    <dbReference type="NCBI Taxonomy" id="1796619"/>
    <lineage>
        <taxon>Bacteria</taxon>
        <taxon>Bacillati</taxon>
        <taxon>Bacillota</taxon>
        <taxon>Clostridia</taxon>
        <taxon>Eubacteriales</taxon>
        <taxon>Eubacteriaceae</taxon>
        <taxon>Irregularibacter</taxon>
    </lineage>
</organism>
<evidence type="ECO:0000256" key="1">
    <source>
        <dbReference type="ARBA" id="ARBA00022448"/>
    </source>
</evidence>
<accession>A0AAE3L0J3</accession>
<dbReference type="Proteomes" id="UP001205748">
    <property type="component" value="Unassembled WGS sequence"/>
</dbReference>
<dbReference type="PANTHER" id="PTHR42953">
    <property type="entry name" value="HIGH-AFFINITY ZINC UPTAKE SYSTEM PROTEIN ZNUA-RELATED"/>
    <property type="match status" value="1"/>
</dbReference>
<dbReference type="InterPro" id="IPR006128">
    <property type="entry name" value="Lipoprotein_PsaA-like"/>
</dbReference>
<dbReference type="InterPro" id="IPR050492">
    <property type="entry name" value="Bact_metal-bind_prot9"/>
</dbReference>
<dbReference type="Gene3D" id="3.40.50.1980">
    <property type="entry name" value="Nitrogenase molybdenum iron protein domain"/>
    <property type="match status" value="2"/>
</dbReference>
<dbReference type="AlphaFoldDB" id="A0AAE3L0J3"/>
<dbReference type="GO" id="GO:0007155">
    <property type="term" value="P:cell adhesion"/>
    <property type="evidence" value="ECO:0007669"/>
    <property type="project" value="InterPro"/>
</dbReference>
<dbReference type="PANTHER" id="PTHR42953:SF8">
    <property type="entry name" value="ZINT DOMAIN-CONTAINING PROTEIN"/>
    <property type="match status" value="1"/>
</dbReference>
<reference evidence="5" key="1">
    <citation type="submission" date="2022-07" db="EMBL/GenBank/DDBJ databases">
        <title>Enhanced cultured diversity of the mouse gut microbiota enables custom-made synthetic communities.</title>
        <authorList>
            <person name="Afrizal A."/>
        </authorList>
    </citation>
    <scope>NUCLEOTIDE SEQUENCE</scope>
    <source>
        <strain evidence="5">DSM 28593</strain>
    </source>
</reference>
<evidence type="ECO:0000256" key="2">
    <source>
        <dbReference type="ARBA" id="ARBA00022729"/>
    </source>
</evidence>
<dbReference type="InterPro" id="IPR006129">
    <property type="entry name" value="AdhesinB"/>
</dbReference>
<dbReference type="GO" id="GO:0046872">
    <property type="term" value="F:metal ion binding"/>
    <property type="evidence" value="ECO:0007669"/>
    <property type="project" value="InterPro"/>
</dbReference>
<dbReference type="Pfam" id="PF01297">
    <property type="entry name" value="ZnuA"/>
    <property type="match status" value="1"/>
</dbReference>